<dbReference type="CDD" id="cd00009">
    <property type="entry name" value="AAA"/>
    <property type="match status" value="1"/>
</dbReference>
<reference evidence="6" key="1">
    <citation type="submission" date="2017-09" db="EMBL/GenBank/DDBJ databases">
        <title>Depth-based differentiation of microbial function through sediment-hosted aquifers and enrichment of novel symbionts in the deep terrestrial subsurface.</title>
        <authorList>
            <person name="Probst A.J."/>
            <person name="Ladd B."/>
            <person name="Jarett J.K."/>
            <person name="Geller-Mcgrath D.E."/>
            <person name="Sieber C.M.K."/>
            <person name="Emerson J.B."/>
            <person name="Anantharaman K."/>
            <person name="Thomas B.C."/>
            <person name="Malmstrom R."/>
            <person name="Stieglmeier M."/>
            <person name="Klingl A."/>
            <person name="Woyke T."/>
            <person name="Ryan C.M."/>
            <person name="Banfield J.F."/>
        </authorList>
    </citation>
    <scope>NUCLEOTIDE SEQUENCE [LARGE SCALE GENOMIC DNA]</scope>
</reference>
<evidence type="ECO:0000256" key="3">
    <source>
        <dbReference type="ARBA" id="ARBA00022840"/>
    </source>
</evidence>
<dbReference type="InterPro" id="IPR025158">
    <property type="entry name" value="Mg_chelat-rel_C"/>
</dbReference>
<dbReference type="InterPro" id="IPR045006">
    <property type="entry name" value="CHLI-like"/>
</dbReference>
<dbReference type="Pfam" id="PF01078">
    <property type="entry name" value="Mg_chelatase"/>
    <property type="match status" value="1"/>
</dbReference>
<dbReference type="Pfam" id="PF13335">
    <property type="entry name" value="Mg_chelatase_C"/>
    <property type="match status" value="1"/>
</dbReference>
<evidence type="ECO:0000259" key="4">
    <source>
        <dbReference type="SMART" id="SM00382"/>
    </source>
</evidence>
<sequence>MLVKVKSAYFFGIETFDVDVEVNILDRSMPGFEIVGLAGREVVESRERVKNAIINAFNEFPHGKKIVINLAPADVPKEGAYYDLPIAASIISYMKEFTFPADSAFFGEVSMDGNVRKTKGVFLFVTFAKENGLNNVFIPSSCYEEVRGIKDVNIYPISNLRDLLNYNTIRHDDYICSGEKSVSRNQDGRNEVDFSDVIGQDMAKRALEISACGGHNILMTGSPGSGKSMLAKALCYILPNLGSQEVTEVAKIYSACGVFDPNIFTHKFRPYRNPHHTISYSGMVGGGLIPRPGEISLAHKGVLFLDEFSEFPSSIIECLRQPMEDGSITIARSRGSVKLPCDFTLVACSNPCPCGFLTDPQKECHCTPRQIQNYQSRLSGPLLDRIDLHINVPAVPVERIIPNRISSQTKPPRAESSKQIKKRVLVARRRQTKRFAKLPLHTNAEMKNKHIEKFCVLSDPAYQLLKQAMNSYHLST</sequence>
<evidence type="ECO:0000313" key="6">
    <source>
        <dbReference type="Proteomes" id="UP000231252"/>
    </source>
</evidence>
<gene>
    <name evidence="5" type="ORF">COT50_03705</name>
</gene>
<evidence type="ECO:0000313" key="5">
    <source>
        <dbReference type="EMBL" id="PIS22114.1"/>
    </source>
</evidence>
<dbReference type="SMART" id="SM00382">
    <property type="entry name" value="AAA"/>
    <property type="match status" value="1"/>
</dbReference>
<comment type="similarity">
    <text evidence="1">Belongs to the Mg-chelatase subunits D/I family. ComM subfamily.</text>
</comment>
<dbReference type="PANTHER" id="PTHR32039:SF7">
    <property type="entry name" value="COMPETENCE PROTEIN COMM"/>
    <property type="match status" value="1"/>
</dbReference>
<dbReference type="PANTHER" id="PTHR32039">
    <property type="entry name" value="MAGNESIUM-CHELATASE SUBUNIT CHLI"/>
    <property type="match status" value="1"/>
</dbReference>
<dbReference type="InterPro" id="IPR000523">
    <property type="entry name" value="Mg_chelatse_chII-like_cat_dom"/>
</dbReference>
<dbReference type="Proteomes" id="UP000231252">
    <property type="component" value="Unassembled WGS sequence"/>
</dbReference>
<accession>A0A2H0XB03</accession>
<dbReference type="Pfam" id="PF13541">
    <property type="entry name" value="ChlI"/>
    <property type="match status" value="1"/>
</dbReference>
<evidence type="ECO:0000256" key="1">
    <source>
        <dbReference type="ARBA" id="ARBA00006354"/>
    </source>
</evidence>
<dbReference type="SUPFAM" id="SSF52540">
    <property type="entry name" value="P-loop containing nucleoside triphosphate hydrolases"/>
    <property type="match status" value="1"/>
</dbReference>
<keyword evidence="3" id="KW-0067">ATP-binding</keyword>
<keyword evidence="2" id="KW-0547">Nucleotide-binding</keyword>
<feature type="domain" description="AAA+ ATPase" evidence="4">
    <location>
        <begin position="213"/>
        <end position="396"/>
    </location>
</feature>
<name>A0A2H0XB03_UNCKA</name>
<organism evidence="5 6">
    <name type="scientific">candidate division WWE3 bacterium CG08_land_8_20_14_0_20_41_10</name>
    <dbReference type="NCBI Taxonomy" id="1975085"/>
    <lineage>
        <taxon>Bacteria</taxon>
        <taxon>Katanobacteria</taxon>
    </lineage>
</organism>
<proteinExistence type="inferred from homology"/>
<dbReference type="Gene3D" id="3.40.50.300">
    <property type="entry name" value="P-loop containing nucleotide triphosphate hydrolases"/>
    <property type="match status" value="1"/>
</dbReference>
<dbReference type="NCBIfam" id="TIGR00368">
    <property type="entry name" value="YifB family Mg chelatase-like AAA ATPase"/>
    <property type="match status" value="1"/>
</dbReference>
<dbReference type="InterPro" id="IPR004482">
    <property type="entry name" value="Mg_chelat-rel"/>
</dbReference>
<evidence type="ECO:0000256" key="2">
    <source>
        <dbReference type="ARBA" id="ARBA00022741"/>
    </source>
</evidence>
<dbReference type="EMBL" id="PEYU01000081">
    <property type="protein sequence ID" value="PIS22114.1"/>
    <property type="molecule type" value="Genomic_DNA"/>
</dbReference>
<protein>
    <submittedName>
        <fullName evidence="5">Magnesium chelatase</fullName>
    </submittedName>
</protein>
<dbReference type="InterPro" id="IPR001208">
    <property type="entry name" value="MCM_dom"/>
</dbReference>
<dbReference type="PRINTS" id="PR01657">
    <property type="entry name" value="MCMFAMILY"/>
</dbReference>
<dbReference type="AlphaFoldDB" id="A0A2H0XB03"/>
<feature type="non-terminal residue" evidence="5">
    <location>
        <position position="476"/>
    </location>
</feature>
<comment type="caution">
    <text evidence="5">The sequence shown here is derived from an EMBL/GenBank/DDBJ whole genome shotgun (WGS) entry which is preliminary data.</text>
</comment>
<dbReference type="GO" id="GO:0005524">
    <property type="term" value="F:ATP binding"/>
    <property type="evidence" value="ECO:0007669"/>
    <property type="project" value="UniProtKB-KW"/>
</dbReference>
<dbReference type="InterPro" id="IPR003593">
    <property type="entry name" value="AAA+_ATPase"/>
</dbReference>
<dbReference type="InterPro" id="IPR014721">
    <property type="entry name" value="Ribsml_uS5_D2-typ_fold_subgr"/>
</dbReference>
<dbReference type="InterPro" id="IPR027417">
    <property type="entry name" value="P-loop_NTPase"/>
</dbReference>
<dbReference type="InterPro" id="IPR020568">
    <property type="entry name" value="Ribosomal_Su5_D2-typ_SF"/>
</dbReference>
<dbReference type="Gene3D" id="3.30.230.10">
    <property type="match status" value="1"/>
</dbReference>
<dbReference type="SUPFAM" id="SSF54211">
    <property type="entry name" value="Ribosomal protein S5 domain 2-like"/>
    <property type="match status" value="1"/>
</dbReference>
<dbReference type="GO" id="GO:0003677">
    <property type="term" value="F:DNA binding"/>
    <property type="evidence" value="ECO:0007669"/>
    <property type="project" value="InterPro"/>
</dbReference>